<accession>X0V287</accession>
<organism evidence="1">
    <name type="scientific">marine sediment metagenome</name>
    <dbReference type="NCBI Taxonomy" id="412755"/>
    <lineage>
        <taxon>unclassified sequences</taxon>
        <taxon>metagenomes</taxon>
        <taxon>ecological metagenomes</taxon>
    </lineage>
</organism>
<feature type="non-terminal residue" evidence="1">
    <location>
        <position position="1"/>
    </location>
</feature>
<reference evidence="1" key="1">
    <citation type="journal article" date="2014" name="Front. Microbiol.">
        <title>High frequency of phylogenetically diverse reductive dehalogenase-homologous genes in deep subseafloor sedimentary metagenomes.</title>
        <authorList>
            <person name="Kawai M."/>
            <person name="Futagami T."/>
            <person name="Toyoda A."/>
            <person name="Takaki Y."/>
            <person name="Nishi S."/>
            <person name="Hori S."/>
            <person name="Arai W."/>
            <person name="Tsubouchi T."/>
            <person name="Morono Y."/>
            <person name="Uchiyama I."/>
            <person name="Ito T."/>
            <person name="Fujiyama A."/>
            <person name="Inagaki F."/>
            <person name="Takami H."/>
        </authorList>
    </citation>
    <scope>NUCLEOTIDE SEQUENCE</scope>
    <source>
        <strain evidence="1">Expedition CK06-06</strain>
    </source>
</reference>
<dbReference type="AlphaFoldDB" id="X0V287"/>
<sequence>GELMVNLRKSVLCKCGSTYVFELSTDLIVDDVTISGRCPSCGSSLQITVSALLGKEGEGGIEQAAEKAQSSAERENIETAISDLFG</sequence>
<proteinExistence type="predicted"/>
<dbReference type="EMBL" id="BARS01024234">
    <property type="protein sequence ID" value="GAG05512.1"/>
    <property type="molecule type" value="Genomic_DNA"/>
</dbReference>
<protein>
    <submittedName>
        <fullName evidence="1">Uncharacterized protein</fullName>
    </submittedName>
</protein>
<comment type="caution">
    <text evidence="1">The sequence shown here is derived from an EMBL/GenBank/DDBJ whole genome shotgun (WGS) entry which is preliminary data.</text>
</comment>
<gene>
    <name evidence="1" type="ORF">S01H1_38493</name>
</gene>
<evidence type="ECO:0000313" key="1">
    <source>
        <dbReference type="EMBL" id="GAG05512.1"/>
    </source>
</evidence>
<name>X0V287_9ZZZZ</name>